<dbReference type="GO" id="GO:0005634">
    <property type="term" value="C:nucleus"/>
    <property type="evidence" value="ECO:0007669"/>
    <property type="project" value="UniProtKB-SubCell"/>
</dbReference>
<feature type="compositionally biased region" description="Basic and acidic residues" evidence="4">
    <location>
        <begin position="446"/>
        <end position="459"/>
    </location>
</feature>
<evidence type="ECO:0000256" key="1">
    <source>
        <dbReference type="ARBA" id="ARBA00022603"/>
    </source>
</evidence>
<proteinExistence type="predicted"/>
<dbReference type="GO" id="GO:0016279">
    <property type="term" value="F:protein-lysine N-methyltransferase activity"/>
    <property type="evidence" value="ECO:0007669"/>
    <property type="project" value="UniProtKB-UniRule"/>
</dbReference>
<gene>
    <name evidence="6" type="ORF">P167DRAFT_498685</name>
</gene>
<dbReference type="AlphaFoldDB" id="A0A3N4L2Q4"/>
<dbReference type="InterPro" id="IPR001214">
    <property type="entry name" value="SET_dom"/>
</dbReference>
<feature type="region of interest" description="Disordered" evidence="4">
    <location>
        <begin position="438"/>
        <end position="459"/>
    </location>
</feature>
<keyword evidence="3" id="KW-0949">S-adenosyl-L-methionine</keyword>
<dbReference type="SUPFAM" id="SSF82199">
    <property type="entry name" value="SET domain"/>
    <property type="match status" value="1"/>
</dbReference>
<dbReference type="Pfam" id="PF09273">
    <property type="entry name" value="Rubis-subs-bind"/>
    <property type="match status" value="1"/>
</dbReference>
<dbReference type="GO" id="GO:0032259">
    <property type="term" value="P:methylation"/>
    <property type="evidence" value="ECO:0007669"/>
    <property type="project" value="UniProtKB-KW"/>
</dbReference>
<organism evidence="6 7">
    <name type="scientific">Morchella conica CCBAS932</name>
    <dbReference type="NCBI Taxonomy" id="1392247"/>
    <lineage>
        <taxon>Eukaryota</taxon>
        <taxon>Fungi</taxon>
        <taxon>Dikarya</taxon>
        <taxon>Ascomycota</taxon>
        <taxon>Pezizomycotina</taxon>
        <taxon>Pezizomycetes</taxon>
        <taxon>Pezizales</taxon>
        <taxon>Morchellaceae</taxon>
        <taxon>Morchella</taxon>
    </lineage>
</organism>
<dbReference type="SUPFAM" id="SSF81822">
    <property type="entry name" value="RuBisCo LSMT C-terminal, substrate-binding domain"/>
    <property type="match status" value="1"/>
</dbReference>
<protein>
    <submittedName>
        <fullName evidence="6">SET domain-containing protein</fullName>
    </submittedName>
</protein>
<name>A0A3N4L2Q4_9PEZI</name>
<dbReference type="FunCoup" id="A0A3N4L2Q4">
    <property type="interactions" value="272"/>
</dbReference>
<keyword evidence="2" id="KW-0808">Transferase</keyword>
<keyword evidence="1" id="KW-0489">Methyltransferase</keyword>
<feature type="domain" description="SET" evidence="5">
    <location>
        <begin position="29"/>
        <end position="269"/>
    </location>
</feature>
<evidence type="ECO:0000256" key="3">
    <source>
        <dbReference type="ARBA" id="ARBA00022691"/>
    </source>
</evidence>
<dbReference type="Pfam" id="PF00856">
    <property type="entry name" value="SET"/>
    <property type="match status" value="1"/>
</dbReference>
<dbReference type="FunFam" id="3.90.1410.10:FF:000007">
    <property type="entry name" value="Ribosomal lysine N-methyltransferase 4"/>
    <property type="match status" value="1"/>
</dbReference>
<sequence>MDLDDQFAELNNAFTSWLTGPTCNVTLNPKIGLTDLRASSAGRGVVATAPLDEDETVFSVPRSSVLSVENSELRQKLGEELTSLDPWLALILVLIYETRPSSPWRPYIDVLPASFNTLMYWTNDELSELQASAVVAKIGKQDADELFRDKLWPIVKKHAGMFSDTIIAPGLAIDAIDNLLDAAHRMGSIIMSYSFDLEVVGEKKGSDEDSDSDDEDEEGKFYKGMVPMADMLNADADRNNCRLFQTPTVLEMRTTRAVPAGDELFNDYGPLPRSDLLRRYGYITPNYAQYDVAEISSELIVGIAGKALDGSDKTERIDYLLDEEVLDDAFDIGTDLEIPEEVLAVIANFLLTKGEFSVLKGKGKVAKPKKTPEVAKVMEEILEKRLGEYGTTIEDDENILRGESTQGRKIIAIEVRLGEKKILKGALEKVRGWTLVESAKRTHSSQVEDERGEKRVKTR</sequence>
<accession>A0A3N4L2Q4</accession>
<dbReference type="InterPro" id="IPR050600">
    <property type="entry name" value="SETD3_SETD6_MTase"/>
</dbReference>
<evidence type="ECO:0000259" key="5">
    <source>
        <dbReference type="PROSITE" id="PS50280"/>
    </source>
</evidence>
<dbReference type="PANTHER" id="PTHR13271:SF34">
    <property type="entry name" value="N-LYSINE METHYLTRANSFERASE SETD6"/>
    <property type="match status" value="1"/>
</dbReference>
<evidence type="ECO:0000313" key="7">
    <source>
        <dbReference type="Proteomes" id="UP000277580"/>
    </source>
</evidence>
<dbReference type="Proteomes" id="UP000277580">
    <property type="component" value="Unassembled WGS sequence"/>
</dbReference>
<dbReference type="InterPro" id="IPR046341">
    <property type="entry name" value="SET_dom_sf"/>
</dbReference>
<dbReference type="InterPro" id="IPR015353">
    <property type="entry name" value="Rubisco_LSMT_subst-bd"/>
</dbReference>
<dbReference type="PROSITE" id="PS50280">
    <property type="entry name" value="SET"/>
    <property type="match status" value="1"/>
</dbReference>
<evidence type="ECO:0000256" key="4">
    <source>
        <dbReference type="SAM" id="MobiDB-lite"/>
    </source>
</evidence>
<reference evidence="6 7" key="1">
    <citation type="journal article" date="2018" name="Nat. Ecol. Evol.">
        <title>Pezizomycetes genomes reveal the molecular basis of ectomycorrhizal truffle lifestyle.</title>
        <authorList>
            <person name="Murat C."/>
            <person name="Payen T."/>
            <person name="Noel B."/>
            <person name="Kuo A."/>
            <person name="Morin E."/>
            <person name="Chen J."/>
            <person name="Kohler A."/>
            <person name="Krizsan K."/>
            <person name="Balestrini R."/>
            <person name="Da Silva C."/>
            <person name="Montanini B."/>
            <person name="Hainaut M."/>
            <person name="Levati E."/>
            <person name="Barry K.W."/>
            <person name="Belfiori B."/>
            <person name="Cichocki N."/>
            <person name="Clum A."/>
            <person name="Dockter R.B."/>
            <person name="Fauchery L."/>
            <person name="Guy J."/>
            <person name="Iotti M."/>
            <person name="Le Tacon F."/>
            <person name="Lindquist E.A."/>
            <person name="Lipzen A."/>
            <person name="Malagnac F."/>
            <person name="Mello A."/>
            <person name="Molinier V."/>
            <person name="Miyauchi S."/>
            <person name="Poulain J."/>
            <person name="Riccioni C."/>
            <person name="Rubini A."/>
            <person name="Sitrit Y."/>
            <person name="Splivallo R."/>
            <person name="Traeger S."/>
            <person name="Wang M."/>
            <person name="Zifcakova L."/>
            <person name="Wipf D."/>
            <person name="Zambonelli A."/>
            <person name="Paolocci F."/>
            <person name="Nowrousian M."/>
            <person name="Ottonello S."/>
            <person name="Baldrian P."/>
            <person name="Spatafora J.W."/>
            <person name="Henrissat B."/>
            <person name="Nagy L.G."/>
            <person name="Aury J.M."/>
            <person name="Wincker P."/>
            <person name="Grigoriev I.V."/>
            <person name="Bonfante P."/>
            <person name="Martin F.M."/>
        </authorList>
    </citation>
    <scope>NUCLEOTIDE SEQUENCE [LARGE SCALE GENOMIC DNA]</scope>
    <source>
        <strain evidence="6 7">CCBAS932</strain>
    </source>
</reference>
<keyword evidence="7" id="KW-1185">Reference proteome</keyword>
<evidence type="ECO:0000313" key="6">
    <source>
        <dbReference type="EMBL" id="RPB17124.1"/>
    </source>
</evidence>
<dbReference type="STRING" id="1392247.A0A3N4L2Q4"/>
<dbReference type="Gene3D" id="3.90.1420.10">
    <property type="entry name" value="Rubisco LSMT, substrate-binding domain"/>
    <property type="match status" value="1"/>
</dbReference>
<dbReference type="InParanoid" id="A0A3N4L2Q4"/>
<dbReference type="OrthoDB" id="341421at2759"/>
<dbReference type="InterPro" id="IPR044430">
    <property type="entry name" value="SETD6_SET"/>
</dbReference>
<dbReference type="EMBL" id="ML119106">
    <property type="protein sequence ID" value="RPB17124.1"/>
    <property type="molecule type" value="Genomic_DNA"/>
</dbReference>
<dbReference type="CDD" id="cd19178">
    <property type="entry name" value="SET_SETD6"/>
    <property type="match status" value="1"/>
</dbReference>
<dbReference type="InterPro" id="IPR036464">
    <property type="entry name" value="Rubisco_LSMT_subst-bd_sf"/>
</dbReference>
<dbReference type="Gene3D" id="3.90.1410.10">
    <property type="entry name" value="set domain protein methyltransferase, domain 1"/>
    <property type="match status" value="1"/>
</dbReference>
<evidence type="ECO:0000256" key="2">
    <source>
        <dbReference type="ARBA" id="ARBA00022679"/>
    </source>
</evidence>
<dbReference type="PANTHER" id="PTHR13271">
    <property type="entry name" value="UNCHARACTERIZED PUTATIVE METHYLTRANSFERASE"/>
    <property type="match status" value="1"/>
</dbReference>